<dbReference type="InterPro" id="IPR002645">
    <property type="entry name" value="STAS_dom"/>
</dbReference>
<dbReference type="PROSITE" id="PS50801">
    <property type="entry name" value="STAS"/>
    <property type="match status" value="1"/>
</dbReference>
<evidence type="ECO:0000313" key="5">
    <source>
        <dbReference type="Proteomes" id="UP000467201"/>
    </source>
</evidence>
<evidence type="ECO:0000259" key="1">
    <source>
        <dbReference type="PROSITE" id="PS50801"/>
    </source>
</evidence>
<reference evidence="2 5" key="2">
    <citation type="journal article" date="2019" name="Emerg. Microbes Infect.">
        <title>Comprehensive subspecies identification of 175 nontuberculous mycobacteria species based on 7547 genomic profiles.</title>
        <authorList>
            <person name="Matsumoto Y."/>
            <person name="Kinjo T."/>
            <person name="Motooka D."/>
            <person name="Nabeya D."/>
            <person name="Jung N."/>
            <person name="Uechi K."/>
            <person name="Horii T."/>
            <person name="Iida T."/>
            <person name="Fujita J."/>
            <person name="Nakamura S."/>
        </authorList>
    </citation>
    <scope>NUCLEOTIDE SEQUENCE [LARGE SCALE GENOMIC DNA]</scope>
    <source>
        <strain evidence="2 5">JCM 12405</strain>
    </source>
</reference>
<dbReference type="KEGG" id="mdr:MDOR_14190"/>
<dbReference type="InterPro" id="IPR058548">
    <property type="entry name" value="MlaB-like_STAS"/>
</dbReference>
<keyword evidence="4" id="KW-1185">Reference proteome</keyword>
<dbReference type="InterPro" id="IPR036513">
    <property type="entry name" value="STAS_dom_sf"/>
</dbReference>
<dbReference type="AlphaFoldDB" id="A0A1X1T7Z9"/>
<dbReference type="Gene3D" id="3.30.750.24">
    <property type="entry name" value="STAS domain"/>
    <property type="match status" value="1"/>
</dbReference>
<dbReference type="Proteomes" id="UP000467201">
    <property type="component" value="Chromosome"/>
</dbReference>
<evidence type="ECO:0000313" key="2">
    <source>
        <dbReference type="EMBL" id="BBZ07250.1"/>
    </source>
</evidence>
<accession>A0A1X1T7Z9</accession>
<proteinExistence type="predicted"/>
<dbReference type="EMBL" id="AP022605">
    <property type="protein sequence ID" value="BBZ07250.1"/>
    <property type="molecule type" value="Genomic_DNA"/>
</dbReference>
<sequence>MADLTPASRSASKSESVQYGGACLALSDGPVEVLTLTGEVDAAEAEELAAVVQPVVTRRGPGILDLSGVAFLSVAGFRALRAWSYQARETGANWVMLAGPAVQPYLQTVRPDELMPVASNEKQALDMLSVRSRNNRQMSIVDAGRTVC</sequence>
<dbReference type="STRING" id="126673.AWC01_11675"/>
<protein>
    <recommendedName>
        <fullName evidence="1">STAS domain-containing protein</fullName>
    </recommendedName>
</protein>
<dbReference type="EMBL" id="LQOS01000029">
    <property type="protein sequence ID" value="ORV40694.1"/>
    <property type="molecule type" value="Genomic_DNA"/>
</dbReference>
<gene>
    <name evidence="3" type="ORF">AWC01_11675</name>
    <name evidence="2" type="ORF">MDOR_14190</name>
</gene>
<reference evidence="2" key="3">
    <citation type="submission" date="2020-02" db="EMBL/GenBank/DDBJ databases">
        <authorList>
            <person name="Matsumoto Y."/>
            <person name="Motooka D."/>
            <person name="Nakamura S."/>
        </authorList>
    </citation>
    <scope>NUCLEOTIDE SEQUENCE</scope>
    <source>
        <strain evidence="2">JCM 12405</strain>
    </source>
</reference>
<feature type="domain" description="STAS" evidence="1">
    <location>
        <begin position="31"/>
        <end position="91"/>
    </location>
</feature>
<reference evidence="3 4" key="1">
    <citation type="submission" date="2016-01" db="EMBL/GenBank/DDBJ databases">
        <title>The new phylogeny of the genus Mycobacterium.</title>
        <authorList>
            <person name="Tarcisio F."/>
            <person name="Conor M."/>
            <person name="Antonella G."/>
            <person name="Elisabetta G."/>
            <person name="Giulia F.S."/>
            <person name="Sara T."/>
            <person name="Anna F."/>
            <person name="Clotilde B."/>
            <person name="Roberto B."/>
            <person name="Veronica D.S."/>
            <person name="Fabio R."/>
            <person name="Monica P."/>
            <person name="Olivier J."/>
            <person name="Enrico T."/>
            <person name="Nicola S."/>
        </authorList>
    </citation>
    <scope>NUCLEOTIDE SEQUENCE [LARGE SCALE GENOMIC DNA]</scope>
    <source>
        <strain evidence="3 4">DSM 44339</strain>
    </source>
</reference>
<evidence type="ECO:0000313" key="4">
    <source>
        <dbReference type="Proteomes" id="UP000193564"/>
    </source>
</evidence>
<dbReference type="SUPFAM" id="SSF52091">
    <property type="entry name" value="SpoIIaa-like"/>
    <property type="match status" value="1"/>
</dbReference>
<organism evidence="3 4">
    <name type="scientific">Mycolicibacterium doricum</name>
    <dbReference type="NCBI Taxonomy" id="126673"/>
    <lineage>
        <taxon>Bacteria</taxon>
        <taxon>Bacillati</taxon>
        <taxon>Actinomycetota</taxon>
        <taxon>Actinomycetes</taxon>
        <taxon>Mycobacteriales</taxon>
        <taxon>Mycobacteriaceae</taxon>
        <taxon>Mycolicibacterium</taxon>
    </lineage>
</organism>
<evidence type="ECO:0000313" key="3">
    <source>
        <dbReference type="EMBL" id="ORV40694.1"/>
    </source>
</evidence>
<name>A0A1X1T7Z9_9MYCO</name>
<dbReference type="Pfam" id="PF13466">
    <property type="entry name" value="STAS_2"/>
    <property type="match status" value="1"/>
</dbReference>
<dbReference type="Proteomes" id="UP000193564">
    <property type="component" value="Unassembled WGS sequence"/>
</dbReference>